<evidence type="ECO:0000256" key="11">
    <source>
        <dbReference type="ARBA" id="ARBA00023136"/>
    </source>
</evidence>
<comment type="caution">
    <text evidence="14">The sequence shown here is derived from an EMBL/GenBank/DDBJ whole genome shotgun (WGS) entry which is preliminary data.</text>
</comment>
<dbReference type="PANTHER" id="PTHR43711">
    <property type="entry name" value="TWO-COMPONENT HISTIDINE KINASE"/>
    <property type="match status" value="1"/>
</dbReference>
<dbReference type="Gene3D" id="1.10.287.130">
    <property type="match status" value="1"/>
</dbReference>
<dbReference type="InterPro" id="IPR003594">
    <property type="entry name" value="HATPase_dom"/>
</dbReference>
<keyword evidence="6" id="KW-0808">Transferase</keyword>
<dbReference type="GO" id="GO:0005524">
    <property type="term" value="F:ATP binding"/>
    <property type="evidence" value="ECO:0007669"/>
    <property type="project" value="UniProtKB-KW"/>
</dbReference>
<dbReference type="SUPFAM" id="SSF47384">
    <property type="entry name" value="Homodimeric domain of signal transducing histidine kinase"/>
    <property type="match status" value="1"/>
</dbReference>
<keyword evidence="12" id="KW-1133">Transmembrane helix</keyword>
<keyword evidence="7" id="KW-0547">Nucleotide-binding</keyword>
<feature type="domain" description="Histidine kinase" evidence="13">
    <location>
        <begin position="403"/>
        <end position="614"/>
    </location>
</feature>
<name>A0A7C6Z3E3_9FIRM</name>
<dbReference type="CDD" id="cd00082">
    <property type="entry name" value="HisKA"/>
    <property type="match status" value="1"/>
</dbReference>
<dbReference type="PROSITE" id="PS50109">
    <property type="entry name" value="HIS_KIN"/>
    <property type="match status" value="1"/>
</dbReference>
<evidence type="ECO:0000256" key="9">
    <source>
        <dbReference type="ARBA" id="ARBA00022840"/>
    </source>
</evidence>
<proteinExistence type="predicted"/>
<evidence type="ECO:0000256" key="5">
    <source>
        <dbReference type="ARBA" id="ARBA00022553"/>
    </source>
</evidence>
<evidence type="ECO:0000313" key="14">
    <source>
        <dbReference type="EMBL" id="HHY26248.1"/>
    </source>
</evidence>
<feature type="transmembrane region" description="Helical" evidence="12">
    <location>
        <begin position="152"/>
        <end position="177"/>
    </location>
</feature>
<dbReference type="EC" id="2.7.13.3" evidence="3"/>
<feature type="transmembrane region" description="Helical" evidence="12">
    <location>
        <begin position="184"/>
        <end position="207"/>
    </location>
</feature>
<dbReference type="InterPro" id="IPR005467">
    <property type="entry name" value="His_kinase_dom"/>
</dbReference>
<dbReference type="FunFam" id="3.30.565.10:FF:000023">
    <property type="entry name" value="PAS domain-containing sensor histidine kinase"/>
    <property type="match status" value="1"/>
</dbReference>
<dbReference type="EMBL" id="DUTF01000132">
    <property type="protein sequence ID" value="HHY26248.1"/>
    <property type="molecule type" value="Genomic_DNA"/>
</dbReference>
<evidence type="ECO:0000256" key="1">
    <source>
        <dbReference type="ARBA" id="ARBA00000085"/>
    </source>
</evidence>
<reference evidence="14 15" key="1">
    <citation type="journal article" date="2020" name="Biotechnol. Biofuels">
        <title>New insights from the biogas microbiome by comprehensive genome-resolved metagenomics of nearly 1600 species originating from multiple anaerobic digesters.</title>
        <authorList>
            <person name="Campanaro S."/>
            <person name="Treu L."/>
            <person name="Rodriguez-R L.M."/>
            <person name="Kovalovszki A."/>
            <person name="Ziels R.M."/>
            <person name="Maus I."/>
            <person name="Zhu X."/>
            <person name="Kougias P.G."/>
            <person name="Basile A."/>
            <person name="Luo G."/>
            <person name="Schluter A."/>
            <person name="Konstantinidis K.T."/>
            <person name="Angelidaki I."/>
        </authorList>
    </citation>
    <scope>NUCLEOTIDE SEQUENCE [LARGE SCALE GENOMIC DNA]</scope>
    <source>
        <strain evidence="14">AS05jafATM_4</strain>
    </source>
</reference>
<dbReference type="Gene3D" id="3.30.565.10">
    <property type="entry name" value="Histidine kinase-like ATPase, C-terminal domain"/>
    <property type="match status" value="1"/>
</dbReference>
<comment type="catalytic activity">
    <reaction evidence="1">
        <text>ATP + protein L-histidine = ADP + protein N-phospho-L-histidine.</text>
        <dbReference type="EC" id="2.7.13.3"/>
    </reaction>
</comment>
<feature type="transmembrane region" description="Helical" evidence="12">
    <location>
        <begin position="7"/>
        <end position="25"/>
    </location>
</feature>
<dbReference type="InterPro" id="IPR003661">
    <property type="entry name" value="HisK_dim/P_dom"/>
</dbReference>
<evidence type="ECO:0000256" key="4">
    <source>
        <dbReference type="ARBA" id="ARBA00022475"/>
    </source>
</evidence>
<feature type="transmembrane region" description="Helical" evidence="12">
    <location>
        <begin position="219"/>
        <end position="237"/>
    </location>
</feature>
<evidence type="ECO:0000256" key="12">
    <source>
        <dbReference type="SAM" id="Phobius"/>
    </source>
</evidence>
<dbReference type="InterPro" id="IPR004358">
    <property type="entry name" value="Sig_transdc_His_kin-like_C"/>
</dbReference>
<dbReference type="GO" id="GO:0000155">
    <property type="term" value="F:phosphorelay sensor kinase activity"/>
    <property type="evidence" value="ECO:0007669"/>
    <property type="project" value="InterPro"/>
</dbReference>
<evidence type="ECO:0000256" key="8">
    <source>
        <dbReference type="ARBA" id="ARBA00022777"/>
    </source>
</evidence>
<dbReference type="PANTHER" id="PTHR43711:SF1">
    <property type="entry name" value="HISTIDINE KINASE 1"/>
    <property type="match status" value="1"/>
</dbReference>
<dbReference type="SMART" id="SM00387">
    <property type="entry name" value="HATPase_c"/>
    <property type="match status" value="1"/>
</dbReference>
<evidence type="ECO:0000256" key="7">
    <source>
        <dbReference type="ARBA" id="ARBA00022741"/>
    </source>
</evidence>
<dbReference type="GO" id="GO:0005886">
    <property type="term" value="C:plasma membrane"/>
    <property type="evidence" value="ECO:0007669"/>
    <property type="project" value="UniProtKB-SubCell"/>
</dbReference>
<protein>
    <recommendedName>
        <fullName evidence="3">histidine kinase</fullName>
        <ecNumber evidence="3">2.7.13.3</ecNumber>
    </recommendedName>
</protein>
<keyword evidence="9" id="KW-0067">ATP-binding</keyword>
<dbReference type="InterPro" id="IPR050736">
    <property type="entry name" value="Sensor_HK_Regulatory"/>
</dbReference>
<evidence type="ECO:0000256" key="6">
    <source>
        <dbReference type="ARBA" id="ARBA00022679"/>
    </source>
</evidence>
<evidence type="ECO:0000259" key="13">
    <source>
        <dbReference type="PROSITE" id="PS50109"/>
    </source>
</evidence>
<keyword evidence="12" id="KW-0812">Transmembrane</keyword>
<dbReference type="SUPFAM" id="SSF55874">
    <property type="entry name" value="ATPase domain of HSP90 chaperone/DNA topoisomerase II/histidine kinase"/>
    <property type="match status" value="1"/>
</dbReference>
<dbReference type="Proteomes" id="UP000553059">
    <property type="component" value="Unassembled WGS sequence"/>
</dbReference>
<dbReference type="InterPro" id="IPR036097">
    <property type="entry name" value="HisK_dim/P_sf"/>
</dbReference>
<dbReference type="InterPro" id="IPR036890">
    <property type="entry name" value="HATPase_C_sf"/>
</dbReference>
<dbReference type="PRINTS" id="PR00344">
    <property type="entry name" value="BCTRLSENSOR"/>
</dbReference>
<keyword evidence="10" id="KW-0902">Two-component regulatory system</keyword>
<organism evidence="14 15">
    <name type="scientific">Desulfitobacterium dehalogenans</name>
    <dbReference type="NCBI Taxonomy" id="36854"/>
    <lineage>
        <taxon>Bacteria</taxon>
        <taxon>Bacillati</taxon>
        <taxon>Bacillota</taxon>
        <taxon>Clostridia</taxon>
        <taxon>Eubacteriales</taxon>
        <taxon>Desulfitobacteriaceae</taxon>
        <taxon>Desulfitobacterium</taxon>
    </lineage>
</organism>
<keyword evidence="8 14" id="KW-0418">Kinase</keyword>
<keyword evidence="4" id="KW-1003">Cell membrane</keyword>
<dbReference type="Pfam" id="PF02518">
    <property type="entry name" value="HATPase_c"/>
    <property type="match status" value="1"/>
</dbReference>
<dbReference type="SMART" id="SM00388">
    <property type="entry name" value="HisKA"/>
    <property type="match status" value="1"/>
</dbReference>
<accession>A0A7C6Z3E3</accession>
<dbReference type="CDD" id="cd00075">
    <property type="entry name" value="HATPase"/>
    <property type="match status" value="1"/>
</dbReference>
<keyword evidence="11 12" id="KW-0472">Membrane</keyword>
<dbReference type="Pfam" id="PF00512">
    <property type="entry name" value="HisKA"/>
    <property type="match status" value="1"/>
</dbReference>
<evidence type="ECO:0000313" key="15">
    <source>
        <dbReference type="Proteomes" id="UP000553059"/>
    </source>
</evidence>
<keyword evidence="5" id="KW-0597">Phosphoprotein</keyword>
<sequence length="618" mass="69592">MRKFTLPLVMFVMIFMLSFLVPGYLTSQTPIFYSGSVIPEDIAERSYIVSSPKNQSIEESQLSLHLHIPKEVPELVLVFSDFKSVQVHMDGALTYSYDSHTFYQRVHQIPLPRDNVDEGNTLNIDLDLQLPRHSFATKIMLATHENAEKDMLLAYGLNMLTLGIYLLIVIYSLSLYIKKPSEKYLLLLMALALTALISALSNSNFILLEFRSLTDLVRIFRIVFSVALCFVLMDIHLPGKWNLLVRGPGITALTFMLILLNSLGLNNLFEHIAYSLALPSAYAVIAGCAKKRPDAYILLIGTAIREGLRVFFRFVELGYFLPAISMFYYYIPQFSGMIFAFSCMFVINSRFARKFDEVDKLVVKLEEANAHLDAKVLLRTQELEMANHKILEEQRKKHSMTANIFHDLRTPIFNAQGSAEMMEPCDERNAATLTVLKNQLDYLGRLTEDLLLISKLEEGGITFNQFRVRLDSLCTTVLEGSQTMAQRKGIALSSQIEKDVCVTGDAFRLKQVLENLISNALKFTSENGSITLILRSEGSNAVIEINDTGLGIDSDDLPKIFGRYYFSKQGSNLESSGLGLSIAFEIVKAHLGEIRVESEVGKGSTFIVILPLEHIEEH</sequence>
<comment type="subcellular location">
    <subcellularLocation>
        <location evidence="2">Cell membrane</location>
    </subcellularLocation>
</comment>
<evidence type="ECO:0000256" key="3">
    <source>
        <dbReference type="ARBA" id="ARBA00012438"/>
    </source>
</evidence>
<evidence type="ECO:0000256" key="2">
    <source>
        <dbReference type="ARBA" id="ARBA00004236"/>
    </source>
</evidence>
<feature type="transmembrane region" description="Helical" evidence="12">
    <location>
        <begin position="244"/>
        <end position="265"/>
    </location>
</feature>
<evidence type="ECO:0000256" key="10">
    <source>
        <dbReference type="ARBA" id="ARBA00023012"/>
    </source>
</evidence>
<gene>
    <name evidence="14" type="ORF">GX523_05765</name>
</gene>
<dbReference type="AlphaFoldDB" id="A0A7C6Z3E3"/>